<evidence type="ECO:0000313" key="2">
    <source>
        <dbReference type="Proteomes" id="UP000072660"/>
    </source>
</evidence>
<protein>
    <recommendedName>
        <fullName evidence="3">Lipoprotein</fullName>
    </recommendedName>
</protein>
<dbReference type="Proteomes" id="UP000072660">
    <property type="component" value="Unassembled WGS sequence"/>
</dbReference>
<sequence>MKAIIAALLAIIVLSGCAFYSQKDYFMRWHNVASGNYYLIAEQGSLLFDDPEILKQYRHQVRSRKLKSVKGSLCKNPLEVIAMTFLCLIPVKVKEKADNTLQLIHRKKGLVRRLGDNQTYSMPREMYQTGKRLRREEVWRYRDAFLERISQLESIEGVNILHASKVETPVDINPDEEYIVNIYLPLLISPHKDDDFSFPEKKIKAELEEYLVRQMREWDIEKYQLTKISHARHSETTYGKIYLHEYYRPLFKTPDVRPSITGYRADAFALQIKCNKSCAELLESQPSFNWLAEKIPHAEFIGKVKALIESMGGEFNPEFTIADGYIGLPPDYFNSSKRYNLAGKVEVIKQLPEKVTLRLVWQYDINRALQGVYPVELSQYPAK</sequence>
<proteinExistence type="predicted"/>
<keyword evidence="2" id="KW-1185">Reference proteome</keyword>
<dbReference type="PROSITE" id="PS51257">
    <property type="entry name" value="PROKAR_LIPOPROTEIN"/>
    <property type="match status" value="1"/>
</dbReference>
<evidence type="ECO:0000313" key="1">
    <source>
        <dbReference type="EMBL" id="KXU39453.1"/>
    </source>
</evidence>
<dbReference type="RefSeq" id="WP_068386453.1">
    <property type="nucleotide sequence ID" value="NZ_LSZO01000005.1"/>
</dbReference>
<comment type="caution">
    <text evidence="1">The sequence shown here is derived from an EMBL/GenBank/DDBJ whole genome shotgun (WGS) entry which is preliminary data.</text>
</comment>
<dbReference type="AlphaFoldDB" id="A0A139SXY3"/>
<name>A0A139SXY3_9GAMM</name>
<evidence type="ECO:0008006" key="3">
    <source>
        <dbReference type="Google" id="ProtNLM"/>
    </source>
</evidence>
<gene>
    <name evidence="1" type="ORF">AXE65_08535</name>
</gene>
<dbReference type="EMBL" id="LSZO01000005">
    <property type="protein sequence ID" value="KXU39453.1"/>
    <property type="molecule type" value="Genomic_DNA"/>
</dbReference>
<organism evidence="1 2">
    <name type="scientific">Ventosimonas gracilis</name>
    <dbReference type="NCBI Taxonomy" id="1680762"/>
    <lineage>
        <taxon>Bacteria</taxon>
        <taxon>Pseudomonadati</taxon>
        <taxon>Pseudomonadota</taxon>
        <taxon>Gammaproteobacteria</taxon>
        <taxon>Pseudomonadales</taxon>
        <taxon>Ventosimonadaceae</taxon>
        <taxon>Ventosimonas</taxon>
    </lineage>
</organism>
<accession>A0A139SXY3</accession>
<reference evidence="1 2" key="1">
    <citation type="submission" date="2016-02" db="EMBL/GenBank/DDBJ databases">
        <authorList>
            <person name="Wen L."/>
            <person name="He K."/>
            <person name="Yang H."/>
        </authorList>
    </citation>
    <scope>NUCLEOTIDE SEQUENCE [LARGE SCALE GENOMIC DNA]</scope>
    <source>
        <strain evidence="1 2">CV58</strain>
    </source>
</reference>